<dbReference type="AlphaFoldDB" id="W6YG40"/>
<organism evidence="1 2">
    <name type="scientific">Cochliobolus carbonum (strain 26-R-13)</name>
    <name type="common">Maize leaf spot fungus</name>
    <name type="synonym">Bipolaris zeicola</name>
    <dbReference type="NCBI Taxonomy" id="930089"/>
    <lineage>
        <taxon>Eukaryota</taxon>
        <taxon>Fungi</taxon>
        <taxon>Dikarya</taxon>
        <taxon>Ascomycota</taxon>
        <taxon>Pezizomycotina</taxon>
        <taxon>Dothideomycetes</taxon>
        <taxon>Pleosporomycetidae</taxon>
        <taxon>Pleosporales</taxon>
        <taxon>Pleosporineae</taxon>
        <taxon>Pleosporaceae</taxon>
        <taxon>Bipolaris</taxon>
    </lineage>
</organism>
<accession>W6YG40</accession>
<dbReference type="OrthoDB" id="3759404at2759"/>
<evidence type="ECO:0000313" key="1">
    <source>
        <dbReference type="EMBL" id="EUC36608.1"/>
    </source>
</evidence>
<name>W6YG40_COCC2</name>
<dbReference type="HOGENOM" id="CLU_918300_0_0_1"/>
<dbReference type="KEGG" id="bze:COCCADRAFT_23561"/>
<protein>
    <submittedName>
        <fullName evidence="1">Uncharacterized protein</fullName>
    </submittedName>
</protein>
<dbReference type="GeneID" id="19145434"/>
<dbReference type="RefSeq" id="XP_007709013.1">
    <property type="nucleotide sequence ID" value="XM_007710823.1"/>
</dbReference>
<evidence type="ECO:0000313" key="2">
    <source>
        <dbReference type="Proteomes" id="UP000053841"/>
    </source>
</evidence>
<keyword evidence="2" id="KW-1185">Reference proteome</keyword>
<gene>
    <name evidence="1" type="ORF">COCCADRAFT_23561</name>
</gene>
<sequence>MTGTCTGGACRCEVTWTINPWIPRPSNPAFSSSTYVSIAPTFLRWTKLHFQDLLNLPAIPSSKAKVAFCLRATAPDDAENYSHEEKSSAKPAIVHICAIDDLSVTKSKPFRDISPKLNVEYTRPLGAHEQAVAYKNPNDTIDKEAMVSEIANSKLAVYDEVDSSEEERFHALMPENVDGCLVGVHFTLLSFSGDKSDDAIEIKDQIVEFLQKDGAPGCKVCASLYRWAGKEAQPDGYPAIDVEGDAQWMVLAWLEHSGSNRVLQKDVDGVIGACVKSDGESSVGEGGKIGYGVWLIELLME</sequence>
<reference evidence="1 2" key="1">
    <citation type="journal article" date="2013" name="PLoS Genet.">
        <title>Comparative genome structure, secondary metabolite, and effector coding capacity across Cochliobolus pathogens.</title>
        <authorList>
            <person name="Condon B.J."/>
            <person name="Leng Y."/>
            <person name="Wu D."/>
            <person name="Bushley K.E."/>
            <person name="Ohm R.A."/>
            <person name="Otillar R."/>
            <person name="Martin J."/>
            <person name="Schackwitz W."/>
            <person name="Grimwood J."/>
            <person name="MohdZainudin N."/>
            <person name="Xue C."/>
            <person name="Wang R."/>
            <person name="Manning V.A."/>
            <person name="Dhillon B."/>
            <person name="Tu Z.J."/>
            <person name="Steffenson B.J."/>
            <person name="Salamov A."/>
            <person name="Sun H."/>
            <person name="Lowry S."/>
            <person name="LaButti K."/>
            <person name="Han J."/>
            <person name="Copeland A."/>
            <person name="Lindquist E."/>
            <person name="Barry K."/>
            <person name="Schmutz J."/>
            <person name="Baker S.E."/>
            <person name="Ciuffetti L.M."/>
            <person name="Grigoriev I.V."/>
            <person name="Zhong S."/>
            <person name="Turgeon B.G."/>
        </authorList>
    </citation>
    <scope>NUCLEOTIDE SEQUENCE [LARGE SCALE GENOMIC DNA]</scope>
    <source>
        <strain evidence="1 2">26-R-13</strain>
    </source>
</reference>
<dbReference type="EMBL" id="KI964559">
    <property type="protein sequence ID" value="EUC36608.1"/>
    <property type="molecule type" value="Genomic_DNA"/>
</dbReference>
<dbReference type="Proteomes" id="UP000053841">
    <property type="component" value="Unassembled WGS sequence"/>
</dbReference>
<proteinExistence type="predicted"/>